<feature type="compositionally biased region" description="Basic and acidic residues" evidence="1">
    <location>
        <begin position="153"/>
        <end position="168"/>
    </location>
</feature>
<protein>
    <submittedName>
        <fullName evidence="2">Uncharacterized protein</fullName>
    </submittedName>
</protein>
<sequence length="186" mass="20468">MYSDGNPDEVYGATSLSAIVDDEDASLQVCNFSKKAVKIQKGKILGKASNPDTWFDERTDWTEEEYSEAERRAEAIKSMMEGLKSRRDVDEDFPEGKAAEGVPKTAETPPDDVKTSDLLKALDFSKDLTAEERTALEEVVLKNSKAFGLDGRLGTHESKVDVPLKPDSKPVSLPPFPVSLASRKVM</sequence>
<dbReference type="EMBL" id="KV428405">
    <property type="protein sequence ID" value="KZT32013.1"/>
    <property type="molecule type" value="Genomic_DNA"/>
</dbReference>
<dbReference type="OrthoDB" id="6776860at2759"/>
<evidence type="ECO:0000313" key="2">
    <source>
        <dbReference type="EMBL" id="KZT32013.1"/>
    </source>
</evidence>
<evidence type="ECO:0000256" key="1">
    <source>
        <dbReference type="SAM" id="MobiDB-lite"/>
    </source>
</evidence>
<accession>A0A165XB02</accession>
<feature type="region of interest" description="Disordered" evidence="1">
    <location>
        <begin position="152"/>
        <end position="186"/>
    </location>
</feature>
<organism evidence="2 3">
    <name type="scientific">Sistotremastrum suecicum HHB10207 ss-3</name>
    <dbReference type="NCBI Taxonomy" id="1314776"/>
    <lineage>
        <taxon>Eukaryota</taxon>
        <taxon>Fungi</taxon>
        <taxon>Dikarya</taxon>
        <taxon>Basidiomycota</taxon>
        <taxon>Agaricomycotina</taxon>
        <taxon>Agaricomycetes</taxon>
        <taxon>Sistotremastrales</taxon>
        <taxon>Sistotremastraceae</taxon>
        <taxon>Sistotremastrum</taxon>
    </lineage>
</organism>
<proteinExistence type="predicted"/>
<evidence type="ECO:0000313" key="3">
    <source>
        <dbReference type="Proteomes" id="UP000076798"/>
    </source>
</evidence>
<feature type="non-terminal residue" evidence="2">
    <location>
        <position position="186"/>
    </location>
</feature>
<feature type="region of interest" description="Disordered" evidence="1">
    <location>
        <begin position="85"/>
        <end position="115"/>
    </location>
</feature>
<keyword evidence="3" id="KW-1185">Reference proteome</keyword>
<dbReference type="AlphaFoldDB" id="A0A165XB02"/>
<name>A0A165XB02_9AGAM</name>
<gene>
    <name evidence="2" type="ORF">SISSUDRAFT_994479</name>
</gene>
<dbReference type="Proteomes" id="UP000076798">
    <property type="component" value="Unassembled WGS sequence"/>
</dbReference>
<feature type="compositionally biased region" description="Basic and acidic residues" evidence="1">
    <location>
        <begin position="85"/>
        <end position="98"/>
    </location>
</feature>
<reference evidence="2 3" key="1">
    <citation type="journal article" date="2016" name="Mol. Biol. Evol.">
        <title>Comparative Genomics of Early-Diverging Mushroom-Forming Fungi Provides Insights into the Origins of Lignocellulose Decay Capabilities.</title>
        <authorList>
            <person name="Nagy L.G."/>
            <person name="Riley R."/>
            <person name="Tritt A."/>
            <person name="Adam C."/>
            <person name="Daum C."/>
            <person name="Floudas D."/>
            <person name="Sun H."/>
            <person name="Yadav J.S."/>
            <person name="Pangilinan J."/>
            <person name="Larsson K.H."/>
            <person name="Matsuura K."/>
            <person name="Barry K."/>
            <person name="Labutti K."/>
            <person name="Kuo R."/>
            <person name="Ohm R.A."/>
            <person name="Bhattacharya S.S."/>
            <person name="Shirouzu T."/>
            <person name="Yoshinaga Y."/>
            <person name="Martin F.M."/>
            <person name="Grigoriev I.V."/>
            <person name="Hibbett D.S."/>
        </authorList>
    </citation>
    <scope>NUCLEOTIDE SEQUENCE [LARGE SCALE GENOMIC DNA]</scope>
    <source>
        <strain evidence="2 3">HHB10207 ss-3</strain>
    </source>
</reference>